<organism evidence="3">
    <name type="scientific">Blastobotrys adeninivorans</name>
    <name type="common">Yeast</name>
    <name type="synonym">Arxula adeninivorans</name>
    <dbReference type="NCBI Taxonomy" id="409370"/>
    <lineage>
        <taxon>Eukaryota</taxon>
        <taxon>Fungi</taxon>
        <taxon>Dikarya</taxon>
        <taxon>Ascomycota</taxon>
        <taxon>Saccharomycotina</taxon>
        <taxon>Dipodascomycetes</taxon>
        <taxon>Dipodascales</taxon>
        <taxon>Trichomonascaceae</taxon>
        <taxon>Blastobotrys</taxon>
    </lineage>
</organism>
<accession>A0A060TDX7</accession>
<keyword evidence="2" id="KW-0812">Transmembrane</keyword>
<dbReference type="EMBL" id="HG937694">
    <property type="protein sequence ID" value="CDP39004.1"/>
    <property type="molecule type" value="Genomic_DNA"/>
</dbReference>
<evidence type="ECO:0000256" key="1">
    <source>
        <dbReference type="SAM" id="MobiDB-lite"/>
    </source>
</evidence>
<feature type="compositionally biased region" description="Polar residues" evidence="1">
    <location>
        <begin position="1"/>
        <end position="10"/>
    </location>
</feature>
<evidence type="ECO:0000313" key="3">
    <source>
        <dbReference type="EMBL" id="CDP39004.1"/>
    </source>
</evidence>
<name>A0A060TDX7_BLAAD</name>
<proteinExistence type="predicted"/>
<keyword evidence="2" id="KW-0472">Membrane</keyword>
<keyword evidence="2" id="KW-1133">Transmembrane helix</keyword>
<evidence type="ECO:0000256" key="2">
    <source>
        <dbReference type="SAM" id="Phobius"/>
    </source>
</evidence>
<reference evidence="3" key="2">
    <citation type="submission" date="2014-06" db="EMBL/GenBank/DDBJ databases">
        <title>The complete genome of Blastobotrys (Arxula) adeninivorans LS3 - a yeast of biotechnological interest.</title>
        <authorList>
            <person name="Kunze G."/>
            <person name="Gaillardin C."/>
            <person name="Czernicka M."/>
            <person name="Durrens P."/>
            <person name="Martin T."/>
            <person name="Boer E."/>
            <person name="Gabaldon T."/>
            <person name="Cruz J."/>
            <person name="Talla E."/>
            <person name="Marck C."/>
            <person name="Goffeau A."/>
            <person name="Barbe V."/>
            <person name="Baret P."/>
            <person name="Baronian K."/>
            <person name="Beier S."/>
            <person name="Bleykasten C."/>
            <person name="Bode R."/>
            <person name="Casaregola S."/>
            <person name="Despons L."/>
            <person name="Fairhead C."/>
            <person name="Giersberg M."/>
            <person name="Gierski P."/>
            <person name="Hahnel U."/>
            <person name="Hartmann A."/>
            <person name="Jankowska D."/>
            <person name="Jubin C."/>
            <person name="Jung P."/>
            <person name="Lafontaine I."/>
            <person name="Leh-Louis V."/>
            <person name="Lemaire M."/>
            <person name="Marcet-Houben M."/>
            <person name="Mascher M."/>
            <person name="Morel G."/>
            <person name="Richard G.-F."/>
            <person name="Riechen J."/>
            <person name="Sacerdot C."/>
            <person name="Sarkar A."/>
            <person name="Savel G."/>
            <person name="Schacherer J."/>
            <person name="Sherman D."/>
            <person name="Straub M.-L."/>
            <person name="Stein N."/>
            <person name="Thierry A."/>
            <person name="Trautwein-Schult A."/>
            <person name="Westhof E."/>
            <person name="Worch S."/>
            <person name="Dujon B."/>
            <person name="Souciet J.-L."/>
            <person name="Wincker P."/>
            <person name="Scholz U."/>
            <person name="Neuveglise N."/>
        </authorList>
    </citation>
    <scope>NUCLEOTIDE SEQUENCE</scope>
    <source>
        <strain evidence="3">LS3</strain>
    </source>
</reference>
<protein>
    <submittedName>
        <fullName evidence="3">ARAD1D47520p</fullName>
    </submittedName>
</protein>
<reference evidence="3" key="1">
    <citation type="submission" date="2014-02" db="EMBL/GenBank/DDBJ databases">
        <authorList>
            <person name="Genoscope - CEA"/>
        </authorList>
    </citation>
    <scope>NUCLEOTIDE SEQUENCE</scope>
    <source>
        <strain evidence="3">LS3</strain>
    </source>
</reference>
<feature type="transmembrane region" description="Helical" evidence="2">
    <location>
        <begin position="56"/>
        <end position="76"/>
    </location>
</feature>
<dbReference type="AlphaFoldDB" id="A0A060TDX7"/>
<feature type="region of interest" description="Disordered" evidence="1">
    <location>
        <begin position="1"/>
        <end position="50"/>
    </location>
</feature>
<feature type="transmembrane region" description="Helical" evidence="2">
    <location>
        <begin position="102"/>
        <end position="124"/>
    </location>
</feature>
<sequence>MVGQASQQPAENMGPETRRNGVHSEGSTDWDEVHSNIDGRTPPPQYSYEDYPSPTVPMLIGGSAALITLTLVYTSAKDLSKCKENLRTHHGDPEQEQCGSKLWTLIAYLLVFVGLVIMAIRKVLKDLKTIGRMNREKEERWRLQDQKKRALRAEQEARDQALAQVQGAKPQTLHQTK</sequence>
<feature type="region of interest" description="Disordered" evidence="1">
    <location>
        <begin position="154"/>
        <end position="177"/>
    </location>
</feature>
<gene>
    <name evidence="3" type="ORF">GNLVRS02_ARAD1D47520g</name>
</gene>